<gene>
    <name evidence="1" type="ORF">N1851_000033</name>
</gene>
<dbReference type="AlphaFoldDB" id="A0AA47PA20"/>
<proteinExistence type="predicted"/>
<protein>
    <submittedName>
        <fullName evidence="1">Uncharacterized protein</fullName>
    </submittedName>
</protein>
<dbReference type="EMBL" id="JAOPHQ010000001">
    <property type="protein sequence ID" value="KAK0156601.1"/>
    <property type="molecule type" value="Genomic_DNA"/>
</dbReference>
<accession>A0AA47PA20</accession>
<organism evidence="1 2">
    <name type="scientific">Merluccius polli</name>
    <name type="common">Benguela hake</name>
    <name type="synonym">Merluccius cadenati</name>
    <dbReference type="NCBI Taxonomy" id="89951"/>
    <lineage>
        <taxon>Eukaryota</taxon>
        <taxon>Metazoa</taxon>
        <taxon>Chordata</taxon>
        <taxon>Craniata</taxon>
        <taxon>Vertebrata</taxon>
        <taxon>Euteleostomi</taxon>
        <taxon>Actinopterygii</taxon>
        <taxon>Neopterygii</taxon>
        <taxon>Teleostei</taxon>
        <taxon>Neoteleostei</taxon>
        <taxon>Acanthomorphata</taxon>
        <taxon>Zeiogadaria</taxon>
        <taxon>Gadariae</taxon>
        <taxon>Gadiformes</taxon>
        <taxon>Gadoidei</taxon>
        <taxon>Merlucciidae</taxon>
        <taxon>Merluccius</taxon>
    </lineage>
</organism>
<evidence type="ECO:0000313" key="1">
    <source>
        <dbReference type="EMBL" id="KAK0156601.1"/>
    </source>
</evidence>
<name>A0AA47PA20_MERPO</name>
<dbReference type="Proteomes" id="UP001174136">
    <property type="component" value="Unassembled WGS sequence"/>
</dbReference>
<sequence length="218" mass="24801">MRPLDRKLRMNGIHYNKRALPTGVEELRLEVLDAAEPFRGLEAHYKQMQYFAKSRNFIEPVDQQRDSATGIVYQVAVPDCYQRIPLQRFLHREGNALQDVFDGKFCKTHPLFLKEVSIPLLLYNGDCETVNPLGSKTVVHKLGFIYFILKSLPPDLLSSLRSHFLLTVYKSDDAKTHGLDAVLCSIVEEIRCLERDGITVDTPNFQGVVKFGHPGSAR</sequence>
<reference evidence="1" key="1">
    <citation type="journal article" date="2023" name="Front. Mar. Sci.">
        <title>A new Merluccius polli reference genome to investigate the effects of global change in West African waters.</title>
        <authorList>
            <person name="Mateo J.L."/>
            <person name="Blanco-Fernandez C."/>
            <person name="Garcia-Vazquez E."/>
            <person name="Machado-Schiaffino G."/>
        </authorList>
    </citation>
    <scope>NUCLEOTIDE SEQUENCE</scope>
    <source>
        <strain evidence="1">C29</strain>
        <tissue evidence="1">Fin</tissue>
    </source>
</reference>
<comment type="caution">
    <text evidence="1">The sequence shown here is derived from an EMBL/GenBank/DDBJ whole genome shotgun (WGS) entry which is preliminary data.</text>
</comment>
<evidence type="ECO:0000313" key="2">
    <source>
        <dbReference type="Proteomes" id="UP001174136"/>
    </source>
</evidence>
<keyword evidence="2" id="KW-1185">Reference proteome</keyword>